<evidence type="ECO:0000313" key="10">
    <source>
        <dbReference type="Proteomes" id="UP000266239"/>
    </source>
</evidence>
<comment type="caution">
    <text evidence="9">The sequence shown here is derived from an EMBL/GenBank/DDBJ whole genome shotgun (WGS) entry which is preliminary data.</text>
</comment>
<proteinExistence type="inferred from homology"/>
<gene>
    <name evidence="9" type="ORF">DYB25_012415</name>
</gene>
<dbReference type="InterPro" id="IPR000209">
    <property type="entry name" value="Peptidase_S8/S53_dom"/>
</dbReference>
<comment type="catalytic activity">
    <reaction evidence="4">
        <text>Hydrolysis of proteins with broad specificity for peptide bonds, and a preference for a large uncharged residue in P1. Hydrolyzes peptide amides.</text>
        <dbReference type="EC" id="3.4.21.62"/>
    </reaction>
</comment>
<dbReference type="PROSITE" id="PS51892">
    <property type="entry name" value="SUBTILASE"/>
    <property type="match status" value="1"/>
</dbReference>
<comment type="similarity">
    <text evidence="6">Belongs to the peptidase S8 family.</text>
</comment>
<dbReference type="GO" id="GO:0004252">
    <property type="term" value="F:serine-type endopeptidase activity"/>
    <property type="evidence" value="ECO:0007669"/>
    <property type="project" value="UniProtKB-EC"/>
</dbReference>
<dbReference type="EC" id="3.4.21.62" evidence="5"/>
<reference evidence="9 10" key="1">
    <citation type="submission" date="2018-08" db="EMBL/GenBank/DDBJ databases">
        <title>Aphanomyces genome sequencing and annotation.</title>
        <authorList>
            <person name="Minardi D."/>
            <person name="Oidtmann B."/>
            <person name="Van Der Giezen M."/>
            <person name="Studholme D.J."/>
        </authorList>
    </citation>
    <scope>NUCLEOTIDE SEQUENCE [LARGE SCALE GENOMIC DNA]</scope>
    <source>
        <strain evidence="9 10">Yx</strain>
    </source>
</reference>
<dbReference type="PROSITE" id="PS00138">
    <property type="entry name" value="SUBTILASE_SER"/>
    <property type="match status" value="1"/>
</dbReference>
<dbReference type="EMBL" id="QUTA01005877">
    <property type="protein sequence ID" value="RHY13668.1"/>
    <property type="molecule type" value="Genomic_DNA"/>
</dbReference>
<evidence type="ECO:0000256" key="3">
    <source>
        <dbReference type="ARBA" id="ARBA00022825"/>
    </source>
</evidence>
<evidence type="ECO:0000256" key="7">
    <source>
        <dbReference type="SAM" id="MobiDB-lite"/>
    </source>
</evidence>
<dbReference type="Gene3D" id="3.40.50.200">
    <property type="entry name" value="Peptidase S8/S53 domain"/>
    <property type="match status" value="1"/>
</dbReference>
<keyword evidence="1" id="KW-0645">Protease</keyword>
<name>A0A397B4Z7_APHAT</name>
<evidence type="ECO:0000256" key="5">
    <source>
        <dbReference type="ARBA" id="ARBA00023619"/>
    </source>
</evidence>
<dbReference type="Pfam" id="PF00082">
    <property type="entry name" value="Peptidase_S8"/>
    <property type="match status" value="1"/>
</dbReference>
<dbReference type="Proteomes" id="UP000266239">
    <property type="component" value="Unassembled WGS sequence"/>
</dbReference>
<comment type="caution">
    <text evidence="6">Lacks conserved residue(s) required for the propagation of feature annotation.</text>
</comment>
<evidence type="ECO:0000256" key="1">
    <source>
        <dbReference type="ARBA" id="ARBA00022670"/>
    </source>
</evidence>
<feature type="domain" description="Peptidase S8/S53" evidence="8">
    <location>
        <begin position="1"/>
        <end position="64"/>
    </location>
</feature>
<dbReference type="InterPro" id="IPR023828">
    <property type="entry name" value="Peptidase_S8_Ser-AS"/>
</dbReference>
<evidence type="ECO:0000259" key="8">
    <source>
        <dbReference type="Pfam" id="PF00082"/>
    </source>
</evidence>
<dbReference type="VEuPathDB" id="FungiDB:H257_18825"/>
<feature type="non-terminal residue" evidence="9">
    <location>
        <position position="1"/>
    </location>
</feature>
<feature type="compositionally biased region" description="Low complexity" evidence="7">
    <location>
        <begin position="78"/>
        <end position="126"/>
    </location>
</feature>
<evidence type="ECO:0000256" key="4">
    <source>
        <dbReference type="ARBA" id="ARBA00023529"/>
    </source>
</evidence>
<keyword evidence="3" id="KW-0720">Serine protease</keyword>
<dbReference type="GO" id="GO:0006508">
    <property type="term" value="P:proteolysis"/>
    <property type="evidence" value="ECO:0007669"/>
    <property type="project" value="UniProtKB-KW"/>
</dbReference>
<accession>A0A397B4Z7</accession>
<evidence type="ECO:0000313" key="9">
    <source>
        <dbReference type="EMBL" id="RHY13668.1"/>
    </source>
</evidence>
<dbReference type="InterPro" id="IPR036852">
    <property type="entry name" value="Peptidase_S8/S53_dom_sf"/>
</dbReference>
<evidence type="ECO:0000256" key="6">
    <source>
        <dbReference type="PROSITE-ProRule" id="PRU01240"/>
    </source>
</evidence>
<protein>
    <recommendedName>
        <fullName evidence="5">subtilisin</fullName>
        <ecNumber evidence="5">3.4.21.62</ecNumber>
    </recommendedName>
</protein>
<dbReference type="AlphaFoldDB" id="A0A397B4Z7"/>
<organism evidence="9 10">
    <name type="scientific">Aphanomyces astaci</name>
    <name type="common">Crayfish plague agent</name>
    <dbReference type="NCBI Taxonomy" id="112090"/>
    <lineage>
        <taxon>Eukaryota</taxon>
        <taxon>Sar</taxon>
        <taxon>Stramenopiles</taxon>
        <taxon>Oomycota</taxon>
        <taxon>Saprolegniomycetes</taxon>
        <taxon>Saprolegniales</taxon>
        <taxon>Verrucalvaceae</taxon>
        <taxon>Aphanomyces</taxon>
    </lineage>
</organism>
<sequence length="174" mass="17973">GTSMASPHVTGAVALYLSANKAATYDDLYKAFTTTVDTKTLTPDNKNCGGVKDATYPNNNYGFGRINIARAVGANVSPTPTTPMTTKVPTTPTTPMTTKAPTTPTTPVTTKATPAPTTGVPTTTQATPVTTSAAGSCNGCKSCYSTSIGYCFPPGYTKAQCATFVDYKTIWCGV</sequence>
<feature type="region of interest" description="Disordered" evidence="7">
    <location>
        <begin position="75"/>
        <end position="126"/>
    </location>
</feature>
<dbReference type="SUPFAM" id="SSF52743">
    <property type="entry name" value="Subtilisin-like"/>
    <property type="match status" value="1"/>
</dbReference>
<evidence type="ECO:0000256" key="2">
    <source>
        <dbReference type="ARBA" id="ARBA00022801"/>
    </source>
</evidence>
<keyword evidence="2" id="KW-0378">Hydrolase</keyword>